<feature type="domain" description="Ketoreductase" evidence="3">
    <location>
        <begin position="9"/>
        <end position="196"/>
    </location>
</feature>
<dbReference type="InterPro" id="IPR057326">
    <property type="entry name" value="KR_dom"/>
</dbReference>
<evidence type="ECO:0000259" key="3">
    <source>
        <dbReference type="SMART" id="SM00822"/>
    </source>
</evidence>
<name>A0A158DGJ8_9BURK</name>
<organism evidence="4 5">
    <name type="scientific">Caballeronia ptereochthonis</name>
    <dbReference type="NCBI Taxonomy" id="1777144"/>
    <lineage>
        <taxon>Bacteria</taxon>
        <taxon>Pseudomonadati</taxon>
        <taxon>Pseudomonadota</taxon>
        <taxon>Betaproteobacteria</taxon>
        <taxon>Burkholderiales</taxon>
        <taxon>Burkholderiaceae</taxon>
        <taxon>Caballeronia</taxon>
    </lineage>
</organism>
<evidence type="ECO:0000256" key="1">
    <source>
        <dbReference type="ARBA" id="ARBA00006484"/>
    </source>
</evidence>
<evidence type="ECO:0000313" key="5">
    <source>
        <dbReference type="Proteomes" id="UP000054978"/>
    </source>
</evidence>
<dbReference type="InterPro" id="IPR036291">
    <property type="entry name" value="NAD(P)-bd_dom_sf"/>
</dbReference>
<dbReference type="Proteomes" id="UP000054978">
    <property type="component" value="Unassembled WGS sequence"/>
</dbReference>
<dbReference type="PANTHER" id="PTHR42760">
    <property type="entry name" value="SHORT-CHAIN DEHYDROGENASES/REDUCTASES FAMILY MEMBER"/>
    <property type="match status" value="1"/>
</dbReference>
<dbReference type="AlphaFoldDB" id="A0A158DGJ8"/>
<dbReference type="NCBIfam" id="NF009386">
    <property type="entry name" value="PRK12745.1"/>
    <property type="match status" value="1"/>
</dbReference>
<dbReference type="InterPro" id="IPR002347">
    <property type="entry name" value="SDR_fam"/>
</dbReference>
<dbReference type="FunFam" id="3.40.50.720:FF:000084">
    <property type="entry name" value="Short-chain dehydrogenase reductase"/>
    <property type="match status" value="1"/>
</dbReference>
<evidence type="ECO:0000313" key="4">
    <source>
        <dbReference type="EMBL" id="SAK93655.1"/>
    </source>
</evidence>
<evidence type="ECO:0000256" key="2">
    <source>
        <dbReference type="ARBA" id="ARBA00023002"/>
    </source>
</evidence>
<accession>A0A158DGJ8</accession>
<dbReference type="Pfam" id="PF00106">
    <property type="entry name" value="adh_short"/>
    <property type="match status" value="1"/>
</dbReference>
<dbReference type="GO" id="GO:0016616">
    <property type="term" value="F:oxidoreductase activity, acting on the CH-OH group of donors, NAD or NADP as acceptor"/>
    <property type="evidence" value="ECO:0007669"/>
    <property type="project" value="UniProtKB-ARBA"/>
</dbReference>
<dbReference type="RefSeq" id="WP_087048770.1">
    <property type="nucleotide sequence ID" value="NZ_FCOB02000031.1"/>
</dbReference>
<dbReference type="STRING" id="1777144.AWB83_05428"/>
<dbReference type="SMART" id="SM00822">
    <property type="entry name" value="PKS_KR"/>
    <property type="match status" value="1"/>
</dbReference>
<proteinExistence type="inferred from homology"/>
<reference evidence="4" key="1">
    <citation type="submission" date="2016-01" db="EMBL/GenBank/DDBJ databases">
        <authorList>
            <person name="Peeters C."/>
        </authorList>
    </citation>
    <scope>NUCLEOTIDE SEQUENCE [LARGE SCALE GENOMIC DNA]</scope>
    <source>
        <strain evidence="4">LMG 29326</strain>
    </source>
</reference>
<dbReference type="Gene3D" id="3.40.50.720">
    <property type="entry name" value="NAD(P)-binding Rossmann-like Domain"/>
    <property type="match status" value="1"/>
</dbReference>
<comment type="similarity">
    <text evidence="1">Belongs to the short-chain dehydrogenases/reductases (SDR) family.</text>
</comment>
<dbReference type="EMBL" id="FCOB02000031">
    <property type="protein sequence ID" value="SAK93655.1"/>
    <property type="molecule type" value="Genomic_DNA"/>
</dbReference>
<dbReference type="SUPFAM" id="SSF51735">
    <property type="entry name" value="NAD(P)-binding Rossmann-fold domains"/>
    <property type="match status" value="1"/>
</dbReference>
<keyword evidence="5" id="KW-1185">Reference proteome</keyword>
<dbReference type="PANTHER" id="PTHR42760:SF133">
    <property type="entry name" value="3-OXOACYL-[ACYL-CARRIER-PROTEIN] REDUCTASE"/>
    <property type="match status" value="1"/>
</dbReference>
<dbReference type="PRINTS" id="PR00081">
    <property type="entry name" value="GDHRDH"/>
</dbReference>
<protein>
    <submittedName>
        <fullName evidence="4">Short-chain dehydrogenase/reductase SDR</fullName>
    </submittedName>
</protein>
<dbReference type="OrthoDB" id="9806974at2"/>
<gene>
    <name evidence="4" type="ORF">AWB83_05428</name>
</gene>
<comment type="caution">
    <text evidence="4">The sequence shown here is derived from an EMBL/GenBank/DDBJ whole genome shotgun (WGS) entry which is preliminary data.</text>
</comment>
<keyword evidence="2" id="KW-0560">Oxidoreductase</keyword>
<sequence length="263" mass="27770">MSARPVARPIALVTGSRRGIGRAIALELGRAGFDVALTDAVASDELAQTAAGVEQTGARAIAVVSDLADIDSHQATLLDVEARLDGPIDCLVNNAGVSVMSRGDLLDVTPESFDRCIAVNTRGTFFLTQTFAKHFLARSRKSLAPHPSIITITSSNAVAASPLRSEYCVSKAGLSMATTLFSLRLAEHGVSVYEVQPGLIETEMTAPSRARYDVQMEQGLTAIKRWGAPQEVATTVRTLATGGLPYSVGQAIRVDGGLLVTKY</sequence>